<keyword evidence="3" id="KW-0460">Magnesium</keyword>
<evidence type="ECO:0000256" key="3">
    <source>
        <dbReference type="ARBA" id="ARBA00022842"/>
    </source>
</evidence>
<evidence type="ECO:0000256" key="2">
    <source>
        <dbReference type="ARBA" id="ARBA00022723"/>
    </source>
</evidence>
<keyword evidence="4" id="KW-0456">Lyase</keyword>
<dbReference type="PANTHER" id="PTHR31225:SF221">
    <property type="entry name" value="(-)-GERMACRENE D SYNTHASE"/>
    <property type="match status" value="1"/>
</dbReference>
<evidence type="ECO:0000256" key="1">
    <source>
        <dbReference type="ARBA" id="ARBA00001946"/>
    </source>
</evidence>
<dbReference type="RefSeq" id="XP_050942474.1">
    <property type="nucleotide sequence ID" value="XM_051086517.1"/>
</dbReference>
<dbReference type="PANTHER" id="PTHR31225">
    <property type="entry name" value="OS04G0344100 PROTEIN-RELATED"/>
    <property type="match status" value="1"/>
</dbReference>
<evidence type="ECO:0000313" key="9">
    <source>
        <dbReference type="RefSeq" id="XP_050942474.1"/>
    </source>
</evidence>
<dbReference type="GeneID" id="103490985"/>
<evidence type="ECO:0000259" key="6">
    <source>
        <dbReference type="Pfam" id="PF01397"/>
    </source>
</evidence>
<name>A0ABM3KXG1_CUCME</name>
<dbReference type="InterPro" id="IPR008930">
    <property type="entry name" value="Terpenoid_cyclase/PrenylTrfase"/>
</dbReference>
<evidence type="ECO:0000259" key="7">
    <source>
        <dbReference type="Pfam" id="PF03936"/>
    </source>
</evidence>
<feature type="domain" description="Terpene synthase N-terminal" evidence="6">
    <location>
        <begin position="41"/>
        <end position="213"/>
    </location>
</feature>
<dbReference type="Pfam" id="PF01397">
    <property type="entry name" value="Terpene_synth"/>
    <property type="match status" value="1"/>
</dbReference>
<dbReference type="Pfam" id="PF03936">
    <property type="entry name" value="Terpene_synth_C"/>
    <property type="match status" value="1"/>
</dbReference>
<dbReference type="InterPro" id="IPR005630">
    <property type="entry name" value="Terpene_synthase_metal-bd"/>
</dbReference>
<keyword evidence="2" id="KW-0479">Metal-binding</keyword>
<dbReference type="InterPro" id="IPR044814">
    <property type="entry name" value="Terpene_cyclase_plant_C1"/>
</dbReference>
<feature type="compositionally biased region" description="Basic and acidic residues" evidence="5">
    <location>
        <begin position="1"/>
        <end position="12"/>
    </location>
</feature>
<feature type="region of interest" description="Disordered" evidence="5">
    <location>
        <begin position="1"/>
        <end position="35"/>
    </location>
</feature>
<dbReference type="SUPFAM" id="SSF48576">
    <property type="entry name" value="Terpenoid synthases"/>
    <property type="match status" value="1"/>
</dbReference>
<evidence type="ECO:0000256" key="5">
    <source>
        <dbReference type="SAM" id="MobiDB-lite"/>
    </source>
</evidence>
<sequence>MERKMSFEEVKSDSMTSNSNSSFNDNGVPRGSEKYQPSSLGHYFLSHQPKTLDEDKMIKKQLQELKEEVRSMFVTIEKFSEKLSLIDSIQRLGLSYHFDDEINEVLMLLMQNPCNIDEEHEDLYITALRFRLLRQQGLFISCEIFNKFTNERGEFKESIGKDKIGLLSLYEASHLRMKGENILDEALAFTTSYLKAMAMDSNSPFYEEAKYALKWPIYKAVKRLMARHYISLYSNNPLKNNVLLTFAKLDYNSLQKLYQNELSELTRWWKNQKFMEQLHFARDRVVECYLWALEAFYEPKYSANRRILLKMIYFVTIIDDMYDAYATVDELQLFTEAIQRWDTKSIEKLPNYMKGLYQAILDFFGEIEEDMSMDNSTAPFALDSAKESFWVQLKRQCKAYLVEAKWFSEGYVPTMEEYMNVGVVSIGPYVLALVPFLALGNVDTKEVFQWVQTDPMLLKAGGIIARLMNDITSHKFGQGRGHVACAVECYTKQYGVPKGEAIVELNKEVVEAWKSMIQDHIDVKFCTKFPDVILHFGLNLARVANFYYKERDGFTFVDGETKHLMTLSLTMPI</sequence>
<protein>
    <submittedName>
        <fullName evidence="9">(-)-germacrene D synthase-like isoform X1</fullName>
    </submittedName>
</protein>
<dbReference type="Gene3D" id="1.50.10.130">
    <property type="entry name" value="Terpene synthase, N-terminal domain"/>
    <property type="match status" value="1"/>
</dbReference>
<proteinExistence type="predicted"/>
<dbReference type="InterPro" id="IPR036965">
    <property type="entry name" value="Terpene_synth_N_sf"/>
</dbReference>
<keyword evidence="8" id="KW-1185">Reference proteome</keyword>
<accession>A0ABM3KXG1</accession>
<dbReference type="Gene3D" id="1.10.600.10">
    <property type="entry name" value="Farnesyl Diphosphate Synthase"/>
    <property type="match status" value="1"/>
</dbReference>
<gene>
    <name evidence="9" type="primary">LOC103490985</name>
</gene>
<dbReference type="CDD" id="cd00684">
    <property type="entry name" value="Terpene_cyclase_plant_C1"/>
    <property type="match status" value="1"/>
</dbReference>
<dbReference type="SFLD" id="SFLDS00005">
    <property type="entry name" value="Isoprenoid_Synthase_Type_I"/>
    <property type="match status" value="1"/>
</dbReference>
<evidence type="ECO:0000313" key="8">
    <source>
        <dbReference type="Proteomes" id="UP001652600"/>
    </source>
</evidence>
<feature type="compositionally biased region" description="Low complexity" evidence="5">
    <location>
        <begin position="13"/>
        <end position="26"/>
    </location>
</feature>
<dbReference type="SFLD" id="SFLDG01019">
    <property type="entry name" value="Terpene_Cyclase_Like_1_C_Termi"/>
    <property type="match status" value="1"/>
</dbReference>
<evidence type="ECO:0000256" key="4">
    <source>
        <dbReference type="ARBA" id="ARBA00023239"/>
    </source>
</evidence>
<dbReference type="InterPro" id="IPR050148">
    <property type="entry name" value="Terpene_synthase-like"/>
</dbReference>
<comment type="cofactor">
    <cofactor evidence="1">
        <name>Mg(2+)</name>
        <dbReference type="ChEBI" id="CHEBI:18420"/>
    </cofactor>
</comment>
<reference evidence="9" key="1">
    <citation type="submission" date="2025-08" db="UniProtKB">
        <authorList>
            <consortium name="RefSeq"/>
        </authorList>
    </citation>
    <scope>IDENTIFICATION</scope>
    <source>
        <tissue evidence="9">Stem</tissue>
    </source>
</reference>
<dbReference type="SUPFAM" id="SSF48239">
    <property type="entry name" value="Terpenoid cyclases/Protein prenyltransferases"/>
    <property type="match status" value="1"/>
</dbReference>
<dbReference type="InterPro" id="IPR034741">
    <property type="entry name" value="Terpene_cyclase-like_1_C"/>
</dbReference>
<dbReference type="InterPro" id="IPR001906">
    <property type="entry name" value="Terpene_synth_N"/>
</dbReference>
<organism evidence="8 9">
    <name type="scientific">Cucumis melo</name>
    <name type="common">Muskmelon</name>
    <dbReference type="NCBI Taxonomy" id="3656"/>
    <lineage>
        <taxon>Eukaryota</taxon>
        <taxon>Viridiplantae</taxon>
        <taxon>Streptophyta</taxon>
        <taxon>Embryophyta</taxon>
        <taxon>Tracheophyta</taxon>
        <taxon>Spermatophyta</taxon>
        <taxon>Magnoliopsida</taxon>
        <taxon>eudicotyledons</taxon>
        <taxon>Gunneridae</taxon>
        <taxon>Pentapetalae</taxon>
        <taxon>rosids</taxon>
        <taxon>fabids</taxon>
        <taxon>Cucurbitales</taxon>
        <taxon>Cucurbitaceae</taxon>
        <taxon>Benincaseae</taxon>
        <taxon>Cucumis</taxon>
    </lineage>
</organism>
<dbReference type="Proteomes" id="UP001652600">
    <property type="component" value="Chromosome 6"/>
</dbReference>
<feature type="domain" description="Terpene synthase metal-binding" evidence="7">
    <location>
        <begin position="270"/>
        <end position="514"/>
    </location>
</feature>
<dbReference type="InterPro" id="IPR008949">
    <property type="entry name" value="Isoprenoid_synthase_dom_sf"/>
</dbReference>